<feature type="transmembrane region" description="Helical" evidence="2">
    <location>
        <begin position="96"/>
        <end position="117"/>
    </location>
</feature>
<dbReference type="OrthoDB" id="8048523at2759"/>
<feature type="compositionally biased region" description="Low complexity" evidence="1">
    <location>
        <begin position="402"/>
        <end position="411"/>
    </location>
</feature>
<keyword evidence="4" id="KW-1185">Reference proteome</keyword>
<dbReference type="EMBL" id="JAINUF010000002">
    <property type="protein sequence ID" value="KAJ8374325.1"/>
    <property type="molecule type" value="Genomic_DNA"/>
</dbReference>
<dbReference type="PANTHER" id="PTHR16201">
    <property type="entry name" value="SEVEN TRANSMEMBRANE PROTEIN 1-RELATED"/>
    <property type="match status" value="1"/>
</dbReference>
<feature type="region of interest" description="Disordered" evidence="1">
    <location>
        <begin position="381"/>
        <end position="414"/>
    </location>
</feature>
<feature type="transmembrane region" description="Helical" evidence="2">
    <location>
        <begin position="209"/>
        <end position="229"/>
    </location>
</feature>
<keyword evidence="2" id="KW-0812">Transmembrane</keyword>
<evidence type="ECO:0000313" key="3">
    <source>
        <dbReference type="EMBL" id="KAJ8374325.1"/>
    </source>
</evidence>
<dbReference type="Proteomes" id="UP001152622">
    <property type="component" value="Chromosome 2"/>
</dbReference>
<protein>
    <recommendedName>
        <fullName evidence="5">Transmembrane protein 44</fullName>
    </recommendedName>
</protein>
<organism evidence="3 4">
    <name type="scientific">Synaphobranchus kaupii</name>
    <name type="common">Kaup's arrowtooth eel</name>
    <dbReference type="NCBI Taxonomy" id="118154"/>
    <lineage>
        <taxon>Eukaryota</taxon>
        <taxon>Metazoa</taxon>
        <taxon>Chordata</taxon>
        <taxon>Craniata</taxon>
        <taxon>Vertebrata</taxon>
        <taxon>Euteleostomi</taxon>
        <taxon>Actinopterygii</taxon>
        <taxon>Neopterygii</taxon>
        <taxon>Teleostei</taxon>
        <taxon>Anguilliformes</taxon>
        <taxon>Synaphobranchidae</taxon>
        <taxon>Synaphobranchus</taxon>
    </lineage>
</organism>
<dbReference type="GO" id="GO:0015174">
    <property type="term" value="F:basic amino acid transmembrane transporter activity"/>
    <property type="evidence" value="ECO:0007669"/>
    <property type="project" value="TreeGrafter"/>
</dbReference>
<feature type="transmembrane region" description="Helical" evidence="2">
    <location>
        <begin position="63"/>
        <end position="84"/>
    </location>
</feature>
<feature type="compositionally biased region" description="Polar residues" evidence="1">
    <location>
        <begin position="312"/>
        <end position="341"/>
    </location>
</feature>
<reference evidence="3" key="1">
    <citation type="journal article" date="2023" name="Science">
        <title>Genome structures resolve the early diversification of teleost fishes.</title>
        <authorList>
            <person name="Parey E."/>
            <person name="Louis A."/>
            <person name="Montfort J."/>
            <person name="Bouchez O."/>
            <person name="Roques C."/>
            <person name="Iampietro C."/>
            <person name="Lluch J."/>
            <person name="Castinel A."/>
            <person name="Donnadieu C."/>
            <person name="Desvignes T."/>
            <person name="Floi Bucao C."/>
            <person name="Jouanno E."/>
            <person name="Wen M."/>
            <person name="Mejri S."/>
            <person name="Dirks R."/>
            <person name="Jansen H."/>
            <person name="Henkel C."/>
            <person name="Chen W.J."/>
            <person name="Zahm M."/>
            <person name="Cabau C."/>
            <person name="Klopp C."/>
            <person name="Thompson A.W."/>
            <person name="Robinson-Rechavi M."/>
            <person name="Braasch I."/>
            <person name="Lecointre G."/>
            <person name="Bobe J."/>
            <person name="Postlethwait J.H."/>
            <person name="Berthelot C."/>
            <person name="Roest Crollius H."/>
            <person name="Guiguen Y."/>
        </authorList>
    </citation>
    <scope>NUCLEOTIDE SEQUENCE</scope>
    <source>
        <strain evidence="3">WJC10195</strain>
    </source>
</reference>
<feature type="transmembrane region" description="Helical" evidence="2">
    <location>
        <begin position="123"/>
        <end position="144"/>
    </location>
</feature>
<keyword evidence="2" id="KW-0472">Membrane</keyword>
<gene>
    <name evidence="3" type="ORF">SKAU_G00049050</name>
</gene>
<feature type="transmembrane region" description="Helical" evidence="2">
    <location>
        <begin position="501"/>
        <end position="523"/>
    </location>
</feature>
<keyword evidence="2" id="KW-1133">Transmembrane helix</keyword>
<dbReference type="AlphaFoldDB" id="A0A9Q1J9K4"/>
<evidence type="ECO:0000256" key="2">
    <source>
        <dbReference type="SAM" id="Phobius"/>
    </source>
</evidence>
<evidence type="ECO:0000256" key="1">
    <source>
        <dbReference type="SAM" id="MobiDB-lite"/>
    </source>
</evidence>
<evidence type="ECO:0008006" key="5">
    <source>
        <dbReference type="Google" id="ProtNLM"/>
    </source>
</evidence>
<evidence type="ECO:0000313" key="4">
    <source>
        <dbReference type="Proteomes" id="UP001152622"/>
    </source>
</evidence>
<dbReference type="InterPro" id="IPR051415">
    <property type="entry name" value="LAAT-1"/>
</dbReference>
<dbReference type="PANTHER" id="PTHR16201:SF53">
    <property type="entry name" value="TRANSMEMBRANE PROTEIN 44"/>
    <property type="match status" value="1"/>
</dbReference>
<feature type="transmembrane region" description="Helical" evidence="2">
    <location>
        <begin position="241"/>
        <end position="264"/>
    </location>
</feature>
<accession>A0A9Q1J9K4</accession>
<comment type="caution">
    <text evidence="3">The sequence shown here is derived from an EMBL/GenBank/DDBJ whole genome shotgun (WGS) entry which is preliminary data.</text>
</comment>
<feature type="region of interest" description="Disordered" evidence="1">
    <location>
        <begin position="303"/>
        <end position="341"/>
    </location>
</feature>
<name>A0A9Q1J9K4_SYNKA</name>
<feature type="transmembrane region" description="Helical" evidence="2">
    <location>
        <begin position="165"/>
        <end position="185"/>
    </location>
</feature>
<proteinExistence type="predicted"/>
<dbReference type="GO" id="GO:0016020">
    <property type="term" value="C:membrane"/>
    <property type="evidence" value="ECO:0007669"/>
    <property type="project" value="TreeGrafter"/>
</dbReference>
<sequence length="537" mass="59542">MFSGSSLPLSGTSFSPLLEWMMEENLKEIDGERNQEKKGFFDSTSWWSPEFVSSCLANEKVCISVGLCGLSALFWVIACLLLVCKRCRTKDRNVGDTPASALYCFIGNLSSTVGAFLSNQLVIQVYMAALLAALDVLRFIFIIVPCWGRTERRMKMMRKRRRQNIFALSLPLFLGLGFYTCHGLNPRQGDSAPFRRRLLSLVLQDNSEILGYALGLLSLVIGWTSKFPSVIKAHREKMTSAAHVSFGMLCVLANVLYGSAILVYDTRPKSVLRALPWLLNSFGCAAFDVVILGLSCFRKHRGRDTPQPWDPTDTQSLLGSSLPKTHNQKHPGSNGTSLQKLRSKTCLQKTAEIGRYMDINIQPVQPVPKVFLKEVKISREGQTGSLPQRRTVRGVREEDPSSSDTSTASSSLNPELEWDFEEANAHWNKVQKPQKRPEAFPLQDWTVQFGTNPTSHSKSESVKSDRIVEERSCAIAGDQQVAAPSTGDNQRVQVVLGVQVGVVRGGAVALVGGGLSFCLVLLIRRAAVYWRLVSELH</sequence>
<feature type="transmembrane region" description="Helical" evidence="2">
    <location>
        <begin position="276"/>
        <end position="297"/>
    </location>
</feature>